<dbReference type="InterPro" id="IPR035990">
    <property type="entry name" value="TIM_sf"/>
</dbReference>
<keyword evidence="6 7" id="KW-0413">Isomerase</keyword>
<accession>A0A9D6Z251</accession>
<dbReference type="SUPFAM" id="SSF51351">
    <property type="entry name" value="Triosephosphate isomerase (TIM)"/>
    <property type="match status" value="1"/>
</dbReference>
<dbReference type="EC" id="5.3.1.1" evidence="7 8"/>
<dbReference type="GO" id="GO:0006094">
    <property type="term" value="P:gluconeogenesis"/>
    <property type="evidence" value="ECO:0007669"/>
    <property type="project" value="UniProtKB-UniRule"/>
</dbReference>
<dbReference type="CDD" id="cd00311">
    <property type="entry name" value="TIM"/>
    <property type="match status" value="1"/>
</dbReference>
<reference evidence="9" key="1">
    <citation type="submission" date="2020-07" db="EMBL/GenBank/DDBJ databases">
        <title>Huge and variable diversity of episymbiotic CPR bacteria and DPANN archaea in groundwater ecosystems.</title>
        <authorList>
            <person name="He C.Y."/>
            <person name="Keren R."/>
            <person name="Whittaker M."/>
            <person name="Farag I.F."/>
            <person name="Doudna J."/>
            <person name="Cate J.H.D."/>
            <person name="Banfield J.F."/>
        </authorList>
    </citation>
    <scope>NUCLEOTIDE SEQUENCE</scope>
    <source>
        <strain evidence="9">NC_groundwater_1664_Pr3_B-0.1um_52_9</strain>
    </source>
</reference>
<evidence type="ECO:0000256" key="6">
    <source>
        <dbReference type="ARBA" id="ARBA00023235"/>
    </source>
</evidence>
<feature type="active site" description="Electrophile" evidence="7">
    <location>
        <position position="96"/>
    </location>
</feature>
<feature type="binding site" evidence="7">
    <location>
        <position position="214"/>
    </location>
    <ligand>
        <name>substrate</name>
    </ligand>
</feature>
<dbReference type="GO" id="GO:0019563">
    <property type="term" value="P:glycerol catabolic process"/>
    <property type="evidence" value="ECO:0007669"/>
    <property type="project" value="TreeGrafter"/>
</dbReference>
<organism evidence="9 10">
    <name type="scientific">Desulfomonile tiedjei</name>
    <dbReference type="NCBI Taxonomy" id="2358"/>
    <lineage>
        <taxon>Bacteria</taxon>
        <taxon>Pseudomonadati</taxon>
        <taxon>Thermodesulfobacteriota</taxon>
        <taxon>Desulfomonilia</taxon>
        <taxon>Desulfomonilales</taxon>
        <taxon>Desulfomonilaceae</taxon>
        <taxon>Desulfomonile</taxon>
    </lineage>
</organism>
<keyword evidence="5 7" id="KW-0324">Glycolysis</keyword>
<dbReference type="InterPro" id="IPR022896">
    <property type="entry name" value="TrioseP_Isoase_bac/euk"/>
</dbReference>
<dbReference type="HAMAP" id="MF_00147_B">
    <property type="entry name" value="TIM_B"/>
    <property type="match status" value="1"/>
</dbReference>
<feature type="binding site" evidence="7">
    <location>
        <position position="174"/>
    </location>
    <ligand>
        <name>substrate</name>
    </ligand>
</feature>
<dbReference type="InterPro" id="IPR000652">
    <property type="entry name" value="Triosephosphate_isomerase"/>
</dbReference>
<gene>
    <name evidence="7" type="primary">tpiA</name>
    <name evidence="9" type="ORF">HY912_02170</name>
</gene>
<keyword evidence="3 7" id="KW-0312">Gluconeogenesis</keyword>
<dbReference type="EMBL" id="JACRDE010000058">
    <property type="protein sequence ID" value="MBI5248277.1"/>
    <property type="molecule type" value="Genomic_DNA"/>
</dbReference>
<dbReference type="PANTHER" id="PTHR21139:SF42">
    <property type="entry name" value="TRIOSEPHOSPHATE ISOMERASE"/>
    <property type="match status" value="1"/>
</dbReference>
<comment type="subunit">
    <text evidence="7 8">Homodimer.</text>
</comment>
<dbReference type="PROSITE" id="PS00171">
    <property type="entry name" value="TIM_1"/>
    <property type="match status" value="1"/>
</dbReference>
<dbReference type="NCBIfam" id="TIGR00419">
    <property type="entry name" value="tim"/>
    <property type="match status" value="1"/>
</dbReference>
<feature type="active site" description="Proton acceptor" evidence="7">
    <location>
        <position position="168"/>
    </location>
</feature>
<feature type="binding site" evidence="7">
    <location>
        <begin position="235"/>
        <end position="236"/>
    </location>
    <ligand>
        <name>substrate</name>
    </ligand>
</feature>
<dbReference type="Proteomes" id="UP000807825">
    <property type="component" value="Unassembled WGS sequence"/>
</dbReference>
<comment type="subcellular location">
    <subcellularLocation>
        <location evidence="7 8">Cytoplasm</location>
    </subcellularLocation>
</comment>
<dbReference type="FunFam" id="3.20.20.70:FF:000016">
    <property type="entry name" value="Triosephosphate isomerase"/>
    <property type="match status" value="1"/>
</dbReference>
<dbReference type="GO" id="GO:0006096">
    <property type="term" value="P:glycolytic process"/>
    <property type="evidence" value="ECO:0007669"/>
    <property type="project" value="UniProtKB-UniRule"/>
</dbReference>
<evidence type="ECO:0000256" key="2">
    <source>
        <dbReference type="ARBA" id="ARBA00007422"/>
    </source>
</evidence>
<name>A0A9D6Z251_9BACT</name>
<evidence type="ECO:0000313" key="10">
    <source>
        <dbReference type="Proteomes" id="UP000807825"/>
    </source>
</evidence>
<dbReference type="PROSITE" id="PS51440">
    <property type="entry name" value="TIM_2"/>
    <property type="match status" value="1"/>
</dbReference>
<evidence type="ECO:0000256" key="3">
    <source>
        <dbReference type="ARBA" id="ARBA00022432"/>
    </source>
</evidence>
<comment type="similarity">
    <text evidence="2 7 8">Belongs to the triosephosphate isomerase family.</text>
</comment>
<comment type="function">
    <text evidence="7">Involved in the gluconeogenesis. Catalyzes stereospecifically the conversion of dihydroxyacetone phosphate (DHAP) to D-glyceraldehyde-3-phosphate (G3P).</text>
</comment>
<feature type="binding site" evidence="7">
    <location>
        <begin position="9"/>
        <end position="11"/>
    </location>
    <ligand>
        <name>substrate</name>
    </ligand>
</feature>
<evidence type="ECO:0000256" key="5">
    <source>
        <dbReference type="ARBA" id="ARBA00023152"/>
    </source>
</evidence>
<evidence type="ECO:0000256" key="7">
    <source>
        <dbReference type="HAMAP-Rule" id="MF_00147"/>
    </source>
</evidence>
<dbReference type="Gene3D" id="3.20.20.70">
    <property type="entry name" value="Aldolase class I"/>
    <property type="match status" value="1"/>
</dbReference>
<comment type="pathway">
    <text evidence="7 8">Carbohydrate biosynthesis; gluconeogenesis.</text>
</comment>
<protein>
    <recommendedName>
        <fullName evidence="7 8">Triosephosphate isomerase</fullName>
        <shortName evidence="7">TIM</shortName>
        <shortName evidence="7">TPI</shortName>
        <ecNumber evidence="7 8">5.3.1.1</ecNumber>
    </recommendedName>
    <alternativeName>
        <fullName evidence="7">Triose-phosphate isomerase</fullName>
    </alternativeName>
</protein>
<evidence type="ECO:0000256" key="4">
    <source>
        <dbReference type="ARBA" id="ARBA00022490"/>
    </source>
</evidence>
<dbReference type="GO" id="GO:0004807">
    <property type="term" value="F:triose-phosphate isomerase activity"/>
    <property type="evidence" value="ECO:0007669"/>
    <property type="project" value="UniProtKB-UniRule"/>
</dbReference>
<dbReference type="GO" id="GO:0046166">
    <property type="term" value="P:glyceraldehyde-3-phosphate biosynthetic process"/>
    <property type="evidence" value="ECO:0007669"/>
    <property type="project" value="TreeGrafter"/>
</dbReference>
<dbReference type="Pfam" id="PF00121">
    <property type="entry name" value="TIM"/>
    <property type="match status" value="1"/>
</dbReference>
<evidence type="ECO:0000256" key="8">
    <source>
        <dbReference type="RuleBase" id="RU363013"/>
    </source>
</evidence>
<dbReference type="PANTHER" id="PTHR21139">
    <property type="entry name" value="TRIOSEPHOSPHATE ISOMERASE"/>
    <property type="match status" value="1"/>
</dbReference>
<dbReference type="InterPro" id="IPR020861">
    <property type="entry name" value="Triosephosphate_isomerase_AS"/>
</dbReference>
<comment type="catalytic activity">
    <reaction evidence="7 8">
        <text>D-glyceraldehyde 3-phosphate = dihydroxyacetone phosphate</text>
        <dbReference type="Rhea" id="RHEA:18585"/>
        <dbReference type="ChEBI" id="CHEBI:57642"/>
        <dbReference type="ChEBI" id="CHEBI:59776"/>
        <dbReference type="EC" id="5.3.1.1"/>
    </reaction>
</comment>
<comment type="caution">
    <text evidence="9">The sequence shown here is derived from an EMBL/GenBank/DDBJ whole genome shotgun (WGS) entry which is preliminary data.</text>
</comment>
<sequence>MRKVIIAGNWKMHKTSAETRSYIKELSAVLDGVNPDSEILAAPPFTSLAVAVEEAKGTRIGIAGQNLHWEDKGAFTGEISGPMLRELGCSHVIIGHSERRQYFGETDEKVNLKIAAAMNHSLIPIFCLGESLDERESGKTFDVVKRQLLGGIGDLRPLEPKNFVIAYEPVWAIGTGRTATPEQAQEVHAFLRKELSLLLGKDFANSVRILYGGSIKPDNASTLVSCEDIDGGLIGGASLKVQDFFGIIKEGI</sequence>
<comment type="pathway">
    <text evidence="1 7 8">Carbohydrate degradation; glycolysis; D-glyceraldehyde 3-phosphate from glycerone phosphate: step 1/1.</text>
</comment>
<dbReference type="InterPro" id="IPR013785">
    <property type="entry name" value="Aldolase_TIM"/>
</dbReference>
<dbReference type="GO" id="GO:0005829">
    <property type="term" value="C:cytosol"/>
    <property type="evidence" value="ECO:0007669"/>
    <property type="project" value="TreeGrafter"/>
</dbReference>
<proteinExistence type="inferred from homology"/>
<keyword evidence="4 7" id="KW-0963">Cytoplasm</keyword>
<dbReference type="AlphaFoldDB" id="A0A9D6Z251"/>
<evidence type="ECO:0000256" key="1">
    <source>
        <dbReference type="ARBA" id="ARBA00004680"/>
    </source>
</evidence>
<evidence type="ECO:0000313" key="9">
    <source>
        <dbReference type="EMBL" id="MBI5248277.1"/>
    </source>
</evidence>